<gene>
    <name evidence="4" type="primary">fliE</name>
    <name evidence="6" type="ORF">SAMN02745248_00690</name>
</gene>
<dbReference type="Pfam" id="PF02049">
    <property type="entry name" value="FliE"/>
    <property type="match status" value="1"/>
</dbReference>
<keyword evidence="6" id="KW-0969">Cilium</keyword>
<organism evidence="6 7">
    <name type="scientific">Hathewaya proteolytica DSM 3090</name>
    <dbReference type="NCBI Taxonomy" id="1121331"/>
    <lineage>
        <taxon>Bacteria</taxon>
        <taxon>Bacillati</taxon>
        <taxon>Bacillota</taxon>
        <taxon>Clostridia</taxon>
        <taxon>Eubacteriales</taxon>
        <taxon>Clostridiaceae</taxon>
        <taxon>Hathewaya</taxon>
    </lineage>
</organism>
<evidence type="ECO:0000256" key="1">
    <source>
        <dbReference type="ARBA" id="ARBA00004117"/>
    </source>
</evidence>
<evidence type="ECO:0000256" key="2">
    <source>
        <dbReference type="ARBA" id="ARBA00009272"/>
    </source>
</evidence>
<dbReference type="GO" id="GO:0003774">
    <property type="term" value="F:cytoskeletal motor activity"/>
    <property type="evidence" value="ECO:0007669"/>
    <property type="project" value="InterPro"/>
</dbReference>
<dbReference type="PRINTS" id="PR01006">
    <property type="entry name" value="FLGHOOKFLIE"/>
</dbReference>
<dbReference type="PANTHER" id="PTHR34653">
    <property type="match status" value="1"/>
</dbReference>
<dbReference type="EMBL" id="FRAD01000005">
    <property type="protein sequence ID" value="SHJ68317.1"/>
    <property type="molecule type" value="Genomic_DNA"/>
</dbReference>
<dbReference type="NCBIfam" id="TIGR00205">
    <property type="entry name" value="fliE"/>
    <property type="match status" value="1"/>
</dbReference>
<dbReference type="PANTHER" id="PTHR34653:SF1">
    <property type="entry name" value="FLAGELLAR HOOK-BASAL BODY COMPLEX PROTEIN FLIE"/>
    <property type="match status" value="1"/>
</dbReference>
<evidence type="ECO:0000256" key="3">
    <source>
        <dbReference type="ARBA" id="ARBA00023143"/>
    </source>
</evidence>
<keyword evidence="7" id="KW-1185">Reference proteome</keyword>
<dbReference type="GO" id="GO:0071973">
    <property type="term" value="P:bacterial-type flagellum-dependent cell motility"/>
    <property type="evidence" value="ECO:0007669"/>
    <property type="project" value="InterPro"/>
</dbReference>
<dbReference type="GO" id="GO:0005198">
    <property type="term" value="F:structural molecule activity"/>
    <property type="evidence" value="ECO:0007669"/>
    <property type="project" value="UniProtKB-UniRule"/>
</dbReference>
<keyword evidence="6" id="KW-0966">Cell projection</keyword>
<dbReference type="HAMAP" id="MF_00724">
    <property type="entry name" value="FliE"/>
    <property type="match status" value="1"/>
</dbReference>
<dbReference type="AlphaFoldDB" id="A0A1M6LAT6"/>
<accession>A0A1M6LAT6</accession>
<comment type="similarity">
    <text evidence="2 4">Belongs to the FliE family.</text>
</comment>
<keyword evidence="3 4" id="KW-0975">Bacterial flagellum</keyword>
<dbReference type="Proteomes" id="UP000183952">
    <property type="component" value="Unassembled WGS sequence"/>
</dbReference>
<dbReference type="InterPro" id="IPR001624">
    <property type="entry name" value="FliE"/>
</dbReference>
<sequence>MVTNQFIPSVNLDLINSARNILKSDSVNKSKSEDLESINGPGDFGSVLKNELDKVNNYQVNNEQNIEKYLNGEDIDMYEVMVSAKEASTTLQMAVEIRNKLVDAYLEISRMQI</sequence>
<evidence type="ECO:0000256" key="5">
    <source>
        <dbReference type="NCBIfam" id="TIGR00205"/>
    </source>
</evidence>
<keyword evidence="6" id="KW-0282">Flagellum</keyword>
<evidence type="ECO:0000313" key="6">
    <source>
        <dbReference type="EMBL" id="SHJ68317.1"/>
    </source>
</evidence>
<evidence type="ECO:0000313" key="7">
    <source>
        <dbReference type="Proteomes" id="UP000183952"/>
    </source>
</evidence>
<dbReference type="RefSeq" id="WP_072902369.1">
    <property type="nucleotide sequence ID" value="NZ_FRAD01000005.1"/>
</dbReference>
<comment type="subcellular location">
    <subcellularLocation>
        <location evidence="1 4">Bacterial flagellum basal body</location>
    </subcellularLocation>
</comment>
<name>A0A1M6LAT6_9CLOT</name>
<dbReference type="STRING" id="1121331.SAMN02745248_00690"/>
<proteinExistence type="inferred from homology"/>
<dbReference type="OrthoDB" id="9812413at2"/>
<protein>
    <recommendedName>
        <fullName evidence="4 5">Flagellar hook-basal body complex protein FliE</fullName>
    </recommendedName>
</protein>
<dbReference type="GO" id="GO:0009425">
    <property type="term" value="C:bacterial-type flagellum basal body"/>
    <property type="evidence" value="ECO:0007669"/>
    <property type="project" value="UniProtKB-SubCell"/>
</dbReference>
<reference evidence="6 7" key="1">
    <citation type="submission" date="2016-11" db="EMBL/GenBank/DDBJ databases">
        <authorList>
            <person name="Jaros S."/>
            <person name="Januszkiewicz K."/>
            <person name="Wedrychowicz H."/>
        </authorList>
    </citation>
    <scope>NUCLEOTIDE SEQUENCE [LARGE SCALE GENOMIC DNA]</scope>
    <source>
        <strain evidence="6 7">DSM 3090</strain>
    </source>
</reference>
<evidence type="ECO:0000256" key="4">
    <source>
        <dbReference type="HAMAP-Rule" id="MF_00724"/>
    </source>
</evidence>